<dbReference type="NCBIfam" id="TIGR01462">
    <property type="entry name" value="greA"/>
    <property type="match status" value="1"/>
</dbReference>
<keyword evidence="13" id="KW-0251">Elongation factor</keyword>
<evidence type="ECO:0000256" key="1">
    <source>
        <dbReference type="ARBA" id="ARBA00008213"/>
    </source>
</evidence>
<dbReference type="Pfam" id="PF03449">
    <property type="entry name" value="GreA_GreB_N"/>
    <property type="match status" value="1"/>
</dbReference>
<dbReference type="HAMAP" id="MF_00105">
    <property type="entry name" value="GreA_GreB"/>
    <property type="match status" value="1"/>
</dbReference>
<organism evidence="13 14">
    <name type="scientific">Thermoanaerobacter uzonensis DSM 18761</name>
    <dbReference type="NCBI Taxonomy" id="1123369"/>
    <lineage>
        <taxon>Bacteria</taxon>
        <taxon>Bacillati</taxon>
        <taxon>Bacillota</taxon>
        <taxon>Clostridia</taxon>
        <taxon>Thermoanaerobacterales</taxon>
        <taxon>Thermoanaerobacteraceae</taxon>
        <taxon>Thermoanaerobacter</taxon>
    </lineage>
</organism>
<dbReference type="InterPro" id="IPR028624">
    <property type="entry name" value="Tscrpt_elong_fac_GreA/B"/>
</dbReference>
<accession>A0A1M4YTZ1</accession>
<dbReference type="GO" id="GO:0003677">
    <property type="term" value="F:DNA binding"/>
    <property type="evidence" value="ECO:0007669"/>
    <property type="project" value="UniProtKB-UniRule"/>
</dbReference>
<dbReference type="RefSeq" id="WP_072969098.1">
    <property type="nucleotide sequence ID" value="NZ_FQUR01000014.1"/>
</dbReference>
<dbReference type="InterPro" id="IPR023459">
    <property type="entry name" value="Tscrpt_elong_fac_GreA/B_fam"/>
</dbReference>
<dbReference type="GO" id="GO:0006354">
    <property type="term" value="P:DNA-templated transcription elongation"/>
    <property type="evidence" value="ECO:0007669"/>
    <property type="project" value="TreeGrafter"/>
</dbReference>
<dbReference type="PROSITE" id="PS00830">
    <property type="entry name" value="GREAB_2"/>
    <property type="match status" value="1"/>
</dbReference>
<dbReference type="GO" id="GO:0070063">
    <property type="term" value="F:RNA polymerase binding"/>
    <property type="evidence" value="ECO:0007669"/>
    <property type="project" value="InterPro"/>
</dbReference>
<comment type="similarity">
    <text evidence="1 9 10">Belongs to the GreA/GreB family.</text>
</comment>
<dbReference type="NCBIfam" id="NF001263">
    <property type="entry name" value="PRK00226.1-4"/>
    <property type="match status" value="1"/>
</dbReference>
<dbReference type="PANTHER" id="PTHR30437:SF4">
    <property type="entry name" value="TRANSCRIPTION ELONGATION FACTOR GREA"/>
    <property type="match status" value="1"/>
</dbReference>
<dbReference type="SUPFAM" id="SSF46557">
    <property type="entry name" value="GreA transcript cleavage protein, N-terminal domain"/>
    <property type="match status" value="1"/>
</dbReference>
<evidence type="ECO:0000256" key="3">
    <source>
        <dbReference type="ARBA" id="ARBA00023015"/>
    </source>
</evidence>
<dbReference type="PROSITE" id="PS00829">
    <property type="entry name" value="GREAB_1"/>
    <property type="match status" value="1"/>
</dbReference>
<keyword evidence="5 9" id="KW-0238">DNA-binding</keyword>
<dbReference type="PANTHER" id="PTHR30437">
    <property type="entry name" value="TRANSCRIPTION ELONGATION FACTOR GREA"/>
    <property type="match status" value="1"/>
</dbReference>
<comment type="function">
    <text evidence="7 9 10">Necessary for efficient RNA polymerase transcription elongation past template-encoded arresting sites. The arresting sites in DNA have the property of trapping a certain fraction of elongating RNA polymerases that pass through, resulting in locked ternary complexes. Cleavage of the nascent transcript by cleavage factors such as GreA or GreB allows the resumption of elongation from the new 3'terminus. GreA releases sequences of 2 to 3 nucleotides.</text>
</comment>
<dbReference type="GO" id="GO:0003746">
    <property type="term" value="F:translation elongation factor activity"/>
    <property type="evidence" value="ECO:0007669"/>
    <property type="project" value="UniProtKB-KW"/>
</dbReference>
<dbReference type="EMBL" id="FQUR01000014">
    <property type="protein sequence ID" value="SHF08796.1"/>
    <property type="molecule type" value="Genomic_DNA"/>
</dbReference>
<keyword evidence="13" id="KW-0648">Protein biosynthesis</keyword>
<dbReference type="SUPFAM" id="SSF54534">
    <property type="entry name" value="FKBP-like"/>
    <property type="match status" value="1"/>
</dbReference>
<dbReference type="InterPro" id="IPR022691">
    <property type="entry name" value="Tscrpt_elong_fac_GreA/B_N"/>
</dbReference>
<protein>
    <recommendedName>
        <fullName evidence="2 9">Transcription elongation factor GreA</fullName>
    </recommendedName>
    <alternativeName>
        <fullName evidence="8 9">Transcript cleavage factor GreA</fullName>
    </alternativeName>
</protein>
<dbReference type="FunFam" id="1.10.287.180:FF:000001">
    <property type="entry name" value="Transcription elongation factor GreA"/>
    <property type="match status" value="1"/>
</dbReference>
<dbReference type="NCBIfam" id="NF001261">
    <property type="entry name" value="PRK00226.1-2"/>
    <property type="match status" value="1"/>
</dbReference>
<evidence type="ECO:0000259" key="12">
    <source>
        <dbReference type="Pfam" id="PF03449"/>
    </source>
</evidence>
<sequence length="157" mass="17495">MSKPVILTYEGLKKLEEELEYLKTVKRAEVAEKIKQARAFGDLSENSEYDEAKNEQAFIEGRIATIEAMLKNAKVIDEEDIKLDQVSIGCTVKVYDESYNEEVEYTIVGSAEADPMNNKISDESPIGKALLGKKVGDVVTVEVPAGIIKLKILEIRK</sequence>
<feature type="domain" description="Transcription elongation factor GreA/GreB N-terminal" evidence="12">
    <location>
        <begin position="5"/>
        <end position="75"/>
    </location>
</feature>
<dbReference type="InterPro" id="IPR006359">
    <property type="entry name" value="Tscrpt_elong_fac_GreA"/>
</dbReference>
<feature type="domain" description="Transcription elongation factor GreA/GreB C-terminal" evidence="11">
    <location>
        <begin position="84"/>
        <end position="156"/>
    </location>
</feature>
<evidence type="ECO:0000256" key="8">
    <source>
        <dbReference type="ARBA" id="ARBA00030776"/>
    </source>
</evidence>
<dbReference type="Gene3D" id="3.10.50.30">
    <property type="entry name" value="Transcription elongation factor, GreA/GreB, C-terminal domain"/>
    <property type="match status" value="1"/>
</dbReference>
<dbReference type="PIRSF" id="PIRSF006092">
    <property type="entry name" value="GreA_GreB"/>
    <property type="match status" value="1"/>
</dbReference>
<dbReference type="InterPro" id="IPR018151">
    <property type="entry name" value="TF_GreA/GreB_CS"/>
</dbReference>
<dbReference type="InterPro" id="IPR001437">
    <property type="entry name" value="Tscrpt_elong_fac_GreA/B_C"/>
</dbReference>
<evidence type="ECO:0000256" key="4">
    <source>
        <dbReference type="ARBA" id="ARBA00023054"/>
    </source>
</evidence>
<name>A0A1M4YTZ1_9THEO</name>
<reference evidence="14" key="1">
    <citation type="submission" date="2016-11" db="EMBL/GenBank/DDBJ databases">
        <authorList>
            <person name="Varghese N."/>
            <person name="Submissions S."/>
        </authorList>
    </citation>
    <scope>NUCLEOTIDE SEQUENCE [LARGE SCALE GENOMIC DNA]</scope>
    <source>
        <strain evidence="14">DSM 18761</strain>
    </source>
</reference>
<evidence type="ECO:0000256" key="7">
    <source>
        <dbReference type="ARBA" id="ARBA00024916"/>
    </source>
</evidence>
<evidence type="ECO:0000256" key="10">
    <source>
        <dbReference type="RuleBase" id="RU000556"/>
    </source>
</evidence>
<proteinExistence type="inferred from homology"/>
<dbReference type="GO" id="GO:0032784">
    <property type="term" value="P:regulation of DNA-templated transcription elongation"/>
    <property type="evidence" value="ECO:0007669"/>
    <property type="project" value="UniProtKB-UniRule"/>
</dbReference>
<dbReference type="InterPro" id="IPR036953">
    <property type="entry name" value="GreA/GreB_C_sf"/>
</dbReference>
<keyword evidence="4" id="KW-0175">Coiled coil</keyword>
<evidence type="ECO:0000256" key="6">
    <source>
        <dbReference type="ARBA" id="ARBA00023163"/>
    </source>
</evidence>
<evidence type="ECO:0000256" key="5">
    <source>
        <dbReference type="ARBA" id="ARBA00023125"/>
    </source>
</evidence>
<dbReference type="Proteomes" id="UP000184127">
    <property type="component" value="Unassembled WGS sequence"/>
</dbReference>
<evidence type="ECO:0000256" key="9">
    <source>
        <dbReference type="HAMAP-Rule" id="MF_00105"/>
    </source>
</evidence>
<dbReference type="AlphaFoldDB" id="A0A1M4YTZ1"/>
<dbReference type="Pfam" id="PF01272">
    <property type="entry name" value="GreA_GreB"/>
    <property type="match status" value="1"/>
</dbReference>
<evidence type="ECO:0000259" key="11">
    <source>
        <dbReference type="Pfam" id="PF01272"/>
    </source>
</evidence>
<dbReference type="InterPro" id="IPR036805">
    <property type="entry name" value="Tscrpt_elong_fac_GreA/B_N_sf"/>
</dbReference>
<keyword evidence="3 9" id="KW-0805">Transcription regulation</keyword>
<gene>
    <name evidence="9" type="primary">greA</name>
    <name evidence="13" type="ORF">SAMN02745195_01814</name>
</gene>
<evidence type="ECO:0000256" key="2">
    <source>
        <dbReference type="ARBA" id="ARBA00013729"/>
    </source>
</evidence>
<evidence type="ECO:0000313" key="13">
    <source>
        <dbReference type="EMBL" id="SHF08796.1"/>
    </source>
</evidence>
<dbReference type="FunFam" id="3.10.50.30:FF:000001">
    <property type="entry name" value="Transcription elongation factor GreA"/>
    <property type="match status" value="1"/>
</dbReference>
<keyword evidence="14" id="KW-1185">Reference proteome</keyword>
<keyword evidence="6 9" id="KW-0804">Transcription</keyword>
<evidence type="ECO:0000313" key="14">
    <source>
        <dbReference type="Proteomes" id="UP000184127"/>
    </source>
</evidence>
<dbReference type="Gene3D" id="1.10.287.180">
    <property type="entry name" value="Transcription elongation factor, GreA/GreB, N-terminal domain"/>
    <property type="match status" value="1"/>
</dbReference>